<evidence type="ECO:0000259" key="2">
    <source>
        <dbReference type="SMART" id="SM00507"/>
    </source>
</evidence>
<name>A0ABR9VZZ0_9MICO</name>
<proteinExistence type="predicted"/>
<feature type="compositionally biased region" description="Low complexity" evidence="1">
    <location>
        <begin position="452"/>
        <end position="463"/>
    </location>
</feature>
<feature type="region of interest" description="Disordered" evidence="1">
    <location>
        <begin position="448"/>
        <end position="482"/>
    </location>
</feature>
<organism evidence="3 4">
    <name type="scientific">Brachybacterium epidermidis</name>
    <dbReference type="NCBI Taxonomy" id="2781983"/>
    <lineage>
        <taxon>Bacteria</taxon>
        <taxon>Bacillati</taxon>
        <taxon>Actinomycetota</taxon>
        <taxon>Actinomycetes</taxon>
        <taxon>Micrococcales</taxon>
        <taxon>Dermabacteraceae</taxon>
        <taxon>Brachybacterium</taxon>
    </lineage>
</organism>
<keyword evidence="3" id="KW-0378">Hydrolase</keyword>
<dbReference type="SMART" id="SM00507">
    <property type="entry name" value="HNHc"/>
    <property type="match status" value="1"/>
</dbReference>
<dbReference type="EMBL" id="JADEYR010000004">
    <property type="protein sequence ID" value="MBE9403759.1"/>
    <property type="molecule type" value="Genomic_DNA"/>
</dbReference>
<keyword evidence="4" id="KW-1185">Reference proteome</keyword>
<dbReference type="InterPro" id="IPR003615">
    <property type="entry name" value="HNH_nuc"/>
</dbReference>
<keyword evidence="3" id="KW-0540">Nuclease</keyword>
<sequence>MGTTAVTEDAATEDAAVIDAIGRIESLKNSLDAVQSSLEVSLRQARVRSERAAGVPLARRGTGVGHEIGLARRISPARAGNQLALRRVVVESLPEIWRRMAQGDISAWAAEEVARAVLVLDDEDRARIDSELAPSIHELSPRAAGRRARAQADDLDREAALARMRLNHSQRRVTQRPAAEGMMTLSALLPLTEGVSAFASLRAAADAARARGDDRSRGQIMADTLAARITGHEAAAAPVEIQLLMTDRSLLAGGADPALLEGHPLPGPVARHLALHDAPAVPARPANHPHPGDGLSSAGDPRPADEPHPAGLRSAPTPTGPTGSAARARRWVRRLYTDPVSGSLVHMDSRRRLFTGDVRRFILARDQQCRTPWCEAPIRHIDHVHRHADGGTTTPDNGVGVCERFNHVLELPGWVSSLITEGAHTGTLEITAPTGHRYRSPVPDLDRMLGLTPGAAPDTAAPASPDPPRTLAPPGALDPPVRSQLDKLANHVSGTGTVRMRG</sequence>
<evidence type="ECO:0000256" key="1">
    <source>
        <dbReference type="SAM" id="MobiDB-lite"/>
    </source>
</evidence>
<dbReference type="Proteomes" id="UP000644727">
    <property type="component" value="Unassembled WGS sequence"/>
</dbReference>
<keyword evidence="3" id="KW-0255">Endonuclease</keyword>
<accession>A0ABR9VZZ0</accession>
<reference evidence="3 4" key="1">
    <citation type="submission" date="2020-10" db="EMBL/GenBank/DDBJ databases">
        <title>Draft genome and description of Brachybacterium epidermidis sp nov.</title>
        <authorList>
            <person name="Boxberger M."/>
            <person name="La Scola B."/>
        </authorList>
    </citation>
    <scope>NUCLEOTIDE SEQUENCE [LARGE SCALE GENOMIC DNA]</scope>
    <source>
        <strain evidence="3 4">Marseille-Q2903</strain>
    </source>
</reference>
<comment type="caution">
    <text evidence="3">The sequence shown here is derived from an EMBL/GenBank/DDBJ whole genome shotgun (WGS) entry which is preliminary data.</text>
</comment>
<dbReference type="GO" id="GO:0004519">
    <property type="term" value="F:endonuclease activity"/>
    <property type="evidence" value="ECO:0007669"/>
    <property type="project" value="UniProtKB-KW"/>
</dbReference>
<dbReference type="CDD" id="cd00085">
    <property type="entry name" value="HNHc"/>
    <property type="match status" value="1"/>
</dbReference>
<protein>
    <submittedName>
        <fullName evidence="3">HNH endonuclease</fullName>
    </submittedName>
</protein>
<feature type="domain" description="HNH nuclease" evidence="2">
    <location>
        <begin position="357"/>
        <end position="407"/>
    </location>
</feature>
<feature type="region of interest" description="Disordered" evidence="1">
    <location>
        <begin position="281"/>
        <end position="328"/>
    </location>
</feature>
<gene>
    <name evidence="3" type="ORF">IOE58_06025</name>
</gene>
<dbReference type="RefSeq" id="WP_193865501.1">
    <property type="nucleotide sequence ID" value="NZ_JADEYR010000004.1"/>
</dbReference>
<evidence type="ECO:0000313" key="4">
    <source>
        <dbReference type="Proteomes" id="UP000644727"/>
    </source>
</evidence>
<evidence type="ECO:0000313" key="3">
    <source>
        <dbReference type="EMBL" id="MBE9403759.1"/>
    </source>
</evidence>